<evidence type="ECO:0000256" key="8">
    <source>
        <dbReference type="ARBA" id="ARBA00029346"/>
    </source>
</evidence>
<accession>A0A1Y6B7J3</accession>
<dbReference type="UniPathway" id="UPA00241">
    <property type="reaction ID" value="UER00355"/>
</dbReference>
<evidence type="ECO:0000256" key="4">
    <source>
        <dbReference type="ARBA" id="ARBA00022741"/>
    </source>
</evidence>
<dbReference type="STRING" id="1513793.SAMN06296036_102337"/>
<protein>
    <recommendedName>
        <fullName evidence="9">Phosphopantetheine adenylyltransferase</fullName>
        <ecNumber evidence="9">2.7.7.3</ecNumber>
    </recommendedName>
    <alternativeName>
        <fullName evidence="9">Dephospho-CoA pyrophosphorylase</fullName>
    </alternativeName>
    <alternativeName>
        <fullName evidence="9">Pantetheine-phosphate adenylyltransferase</fullName>
        <shortName evidence="9">PPAT</shortName>
    </alternativeName>
</protein>
<feature type="site" description="Transition state stabilizer" evidence="9">
    <location>
        <position position="17"/>
    </location>
</feature>
<keyword evidence="4 9" id="KW-0547">Nucleotide-binding</keyword>
<feature type="binding site" evidence="9">
    <location>
        <begin position="123"/>
        <end position="129"/>
    </location>
    <ligand>
        <name>ATP</name>
        <dbReference type="ChEBI" id="CHEBI:30616"/>
    </ligand>
</feature>
<feature type="binding site" evidence="9">
    <location>
        <begin position="9"/>
        <end position="10"/>
    </location>
    <ligand>
        <name>ATP</name>
        <dbReference type="ChEBI" id="CHEBI:30616"/>
    </ligand>
</feature>
<reference evidence="12" key="1">
    <citation type="submission" date="2017-04" db="EMBL/GenBank/DDBJ databases">
        <authorList>
            <person name="Varghese N."/>
            <person name="Submissions S."/>
        </authorList>
    </citation>
    <scope>NUCLEOTIDE SEQUENCE [LARGE SCALE GENOMIC DNA]</scope>
    <source>
        <strain evidence="12">RKEM611</strain>
    </source>
</reference>
<dbReference type="InterPro" id="IPR001980">
    <property type="entry name" value="PPAT"/>
</dbReference>
<feature type="binding site" evidence="9">
    <location>
        <position position="98"/>
    </location>
    <ligand>
        <name>ATP</name>
        <dbReference type="ChEBI" id="CHEBI:30616"/>
    </ligand>
</feature>
<feature type="binding site" evidence="9">
    <location>
        <position position="17"/>
    </location>
    <ligand>
        <name>ATP</name>
        <dbReference type="ChEBI" id="CHEBI:30616"/>
    </ligand>
</feature>
<proteinExistence type="inferred from homology"/>
<dbReference type="HAMAP" id="MF_00151">
    <property type="entry name" value="PPAT_bact"/>
    <property type="match status" value="1"/>
</dbReference>
<dbReference type="PRINTS" id="PR01020">
    <property type="entry name" value="LPSBIOSNTHSS"/>
</dbReference>
<evidence type="ECO:0000256" key="7">
    <source>
        <dbReference type="ARBA" id="ARBA00022993"/>
    </source>
</evidence>
<feature type="binding site" evidence="9">
    <location>
        <position position="9"/>
    </location>
    <ligand>
        <name>substrate</name>
    </ligand>
</feature>
<evidence type="ECO:0000259" key="10">
    <source>
        <dbReference type="Pfam" id="PF01467"/>
    </source>
</evidence>
<keyword evidence="7 9" id="KW-0173">Coenzyme A biosynthesis</keyword>
<dbReference type="GO" id="GO:0005737">
    <property type="term" value="C:cytoplasm"/>
    <property type="evidence" value="ECO:0007669"/>
    <property type="project" value="UniProtKB-SubCell"/>
</dbReference>
<dbReference type="RefSeq" id="WP_132315104.1">
    <property type="nucleotide sequence ID" value="NZ_FWZT01000002.1"/>
</dbReference>
<organism evidence="11 12">
    <name type="scientific">Pseudobacteriovorax antillogorgiicola</name>
    <dbReference type="NCBI Taxonomy" id="1513793"/>
    <lineage>
        <taxon>Bacteria</taxon>
        <taxon>Pseudomonadati</taxon>
        <taxon>Bdellovibrionota</taxon>
        <taxon>Oligoflexia</taxon>
        <taxon>Oligoflexales</taxon>
        <taxon>Pseudobacteriovoracaceae</taxon>
        <taxon>Pseudobacteriovorax</taxon>
    </lineage>
</organism>
<comment type="cofactor">
    <cofactor evidence="9">
        <name>Mg(2+)</name>
        <dbReference type="ChEBI" id="CHEBI:18420"/>
    </cofactor>
</comment>
<dbReference type="Gene3D" id="3.40.50.620">
    <property type="entry name" value="HUPs"/>
    <property type="match status" value="1"/>
</dbReference>
<evidence type="ECO:0000313" key="12">
    <source>
        <dbReference type="Proteomes" id="UP000192907"/>
    </source>
</evidence>
<evidence type="ECO:0000256" key="1">
    <source>
        <dbReference type="ARBA" id="ARBA00022490"/>
    </source>
</evidence>
<keyword evidence="12" id="KW-1185">Reference proteome</keyword>
<feature type="domain" description="Cytidyltransferase-like" evidence="10">
    <location>
        <begin position="5"/>
        <end position="133"/>
    </location>
</feature>
<keyword evidence="1 9" id="KW-0963">Cytoplasm</keyword>
<sequence>MKVAVFAGSFDPFTLGHEDIVEQALHVFDRLVIGVGQSSSKRPLFSDEERVEIIQDIYKDRPEISVKAFAGLVVDFARKENATCLVRGLRTEADFSYEMPMAMTNHKISPEIQTVFFPTKSQFAYVSSSLVKELSVHGGDVSSFVPPMVVARMSQKNS</sequence>
<feature type="binding site" evidence="9">
    <location>
        <position position="73"/>
    </location>
    <ligand>
        <name>substrate</name>
    </ligand>
</feature>
<dbReference type="PANTHER" id="PTHR21342:SF1">
    <property type="entry name" value="PHOSPHOPANTETHEINE ADENYLYLTRANSFERASE"/>
    <property type="match status" value="1"/>
</dbReference>
<dbReference type="EMBL" id="FWZT01000002">
    <property type="protein sequence ID" value="SME97116.1"/>
    <property type="molecule type" value="Genomic_DNA"/>
</dbReference>
<evidence type="ECO:0000256" key="5">
    <source>
        <dbReference type="ARBA" id="ARBA00022840"/>
    </source>
</evidence>
<dbReference type="InterPro" id="IPR014729">
    <property type="entry name" value="Rossmann-like_a/b/a_fold"/>
</dbReference>
<gene>
    <name evidence="9" type="primary">coaD</name>
    <name evidence="11" type="ORF">SAMN06296036_102337</name>
</gene>
<comment type="similarity">
    <text evidence="9">Belongs to the bacterial CoaD family.</text>
</comment>
<dbReference type="Pfam" id="PF01467">
    <property type="entry name" value="CTP_transf_like"/>
    <property type="match status" value="1"/>
</dbReference>
<evidence type="ECO:0000256" key="3">
    <source>
        <dbReference type="ARBA" id="ARBA00022695"/>
    </source>
</evidence>
<name>A0A1Y6B7J3_9BACT</name>
<comment type="catalytic activity">
    <reaction evidence="8 9">
        <text>(R)-4'-phosphopantetheine + ATP + H(+) = 3'-dephospho-CoA + diphosphate</text>
        <dbReference type="Rhea" id="RHEA:19801"/>
        <dbReference type="ChEBI" id="CHEBI:15378"/>
        <dbReference type="ChEBI" id="CHEBI:30616"/>
        <dbReference type="ChEBI" id="CHEBI:33019"/>
        <dbReference type="ChEBI" id="CHEBI:57328"/>
        <dbReference type="ChEBI" id="CHEBI:61723"/>
        <dbReference type="EC" id="2.7.7.3"/>
    </reaction>
</comment>
<dbReference type="Proteomes" id="UP000192907">
    <property type="component" value="Unassembled WGS sequence"/>
</dbReference>
<feature type="binding site" evidence="9">
    <location>
        <position position="41"/>
    </location>
    <ligand>
        <name>substrate</name>
    </ligand>
</feature>
<feature type="binding site" evidence="9">
    <location>
        <position position="87"/>
    </location>
    <ligand>
        <name>substrate</name>
    </ligand>
</feature>
<comment type="pathway">
    <text evidence="9">Cofactor biosynthesis; coenzyme A biosynthesis; CoA from (R)-pantothenate: step 4/5.</text>
</comment>
<evidence type="ECO:0000256" key="6">
    <source>
        <dbReference type="ARBA" id="ARBA00022842"/>
    </source>
</evidence>
<dbReference type="PANTHER" id="PTHR21342">
    <property type="entry name" value="PHOSPHOPANTETHEINE ADENYLYLTRANSFERASE"/>
    <property type="match status" value="1"/>
</dbReference>
<dbReference type="NCBIfam" id="TIGR00125">
    <property type="entry name" value="cyt_tran_rel"/>
    <property type="match status" value="1"/>
</dbReference>
<keyword evidence="3 9" id="KW-0548">Nucleotidyltransferase</keyword>
<dbReference type="CDD" id="cd02163">
    <property type="entry name" value="PPAT"/>
    <property type="match status" value="1"/>
</dbReference>
<comment type="subcellular location">
    <subcellularLocation>
        <location evidence="9">Cytoplasm</location>
    </subcellularLocation>
</comment>
<dbReference type="SUPFAM" id="SSF52374">
    <property type="entry name" value="Nucleotidylyl transferase"/>
    <property type="match status" value="1"/>
</dbReference>
<keyword evidence="5 9" id="KW-0067">ATP-binding</keyword>
<dbReference type="NCBIfam" id="TIGR01510">
    <property type="entry name" value="coaD_prev_kdtB"/>
    <property type="match status" value="1"/>
</dbReference>
<dbReference type="EC" id="2.7.7.3" evidence="9"/>
<evidence type="ECO:0000256" key="9">
    <source>
        <dbReference type="HAMAP-Rule" id="MF_00151"/>
    </source>
</evidence>
<feature type="binding site" evidence="9">
    <location>
        <begin position="88"/>
        <end position="90"/>
    </location>
    <ligand>
        <name>ATP</name>
        <dbReference type="ChEBI" id="CHEBI:30616"/>
    </ligand>
</feature>
<dbReference type="GO" id="GO:0015937">
    <property type="term" value="P:coenzyme A biosynthetic process"/>
    <property type="evidence" value="ECO:0007669"/>
    <property type="project" value="UniProtKB-UniRule"/>
</dbReference>
<dbReference type="AlphaFoldDB" id="A0A1Y6B7J3"/>
<keyword evidence="6 9" id="KW-0460">Magnesium</keyword>
<comment type="function">
    <text evidence="9">Reversibly transfers an adenylyl group from ATP to 4'-phosphopantetheine, yielding dephospho-CoA (dPCoA) and pyrophosphate.</text>
</comment>
<keyword evidence="2 9" id="KW-0808">Transferase</keyword>
<comment type="subunit">
    <text evidence="9">Homohexamer.</text>
</comment>
<evidence type="ECO:0000313" key="11">
    <source>
        <dbReference type="EMBL" id="SME97116.1"/>
    </source>
</evidence>
<dbReference type="GO" id="GO:0004595">
    <property type="term" value="F:pantetheine-phosphate adenylyltransferase activity"/>
    <property type="evidence" value="ECO:0007669"/>
    <property type="project" value="UniProtKB-UniRule"/>
</dbReference>
<dbReference type="OrthoDB" id="5293127at2"/>
<dbReference type="InterPro" id="IPR004821">
    <property type="entry name" value="Cyt_trans-like"/>
</dbReference>
<dbReference type="GO" id="GO:0005524">
    <property type="term" value="F:ATP binding"/>
    <property type="evidence" value="ECO:0007669"/>
    <property type="project" value="UniProtKB-KW"/>
</dbReference>
<evidence type="ECO:0000256" key="2">
    <source>
        <dbReference type="ARBA" id="ARBA00022679"/>
    </source>
</evidence>